<dbReference type="GO" id="GO:0003735">
    <property type="term" value="F:structural constituent of ribosome"/>
    <property type="evidence" value="ECO:0007669"/>
    <property type="project" value="TreeGrafter"/>
</dbReference>
<name>A0A3N5BRB9_9BACL</name>
<dbReference type="RefSeq" id="WP_192843525.1">
    <property type="nucleotide sequence ID" value="NZ_CBCSGK010000002.1"/>
</dbReference>
<organism evidence="2 3">
    <name type="scientific">Abyssicoccus albus</name>
    <dbReference type="NCBI Taxonomy" id="1817405"/>
    <lineage>
        <taxon>Bacteria</taxon>
        <taxon>Bacillati</taxon>
        <taxon>Bacillota</taxon>
        <taxon>Bacilli</taxon>
        <taxon>Bacillales</taxon>
        <taxon>Abyssicoccaceae</taxon>
    </lineage>
</organism>
<dbReference type="InterPro" id="IPR012340">
    <property type="entry name" value="NA-bd_OB-fold"/>
</dbReference>
<protein>
    <submittedName>
        <fullName evidence="2">Putative RNA-binding protein with RPS1 domain</fullName>
    </submittedName>
</protein>
<sequence length="119" mass="13384">MSRYNEGDRVKVKITAIKPYGAFVQTPDKTDGLIHISEVMDDFVHSIGDHLSKGQIVVAKVKSIEPSGKLNLTLKDNEHFNKKKTTYSSVIDEVISTETLGFESLKQHMPEWIARGKQL</sequence>
<dbReference type="Pfam" id="PF00575">
    <property type="entry name" value="S1"/>
    <property type="match status" value="1"/>
</dbReference>
<dbReference type="GO" id="GO:0006412">
    <property type="term" value="P:translation"/>
    <property type="evidence" value="ECO:0007669"/>
    <property type="project" value="TreeGrafter"/>
</dbReference>
<dbReference type="PANTHER" id="PTHR10724:SF10">
    <property type="entry name" value="S1 RNA-BINDING DOMAIN-CONTAINING PROTEIN 1"/>
    <property type="match status" value="1"/>
</dbReference>
<dbReference type="SUPFAM" id="SSF50249">
    <property type="entry name" value="Nucleic acid-binding proteins"/>
    <property type="match status" value="1"/>
</dbReference>
<dbReference type="InterPro" id="IPR003029">
    <property type="entry name" value="S1_domain"/>
</dbReference>
<evidence type="ECO:0000313" key="2">
    <source>
        <dbReference type="EMBL" id="RPF57580.1"/>
    </source>
</evidence>
<proteinExistence type="predicted"/>
<comment type="caution">
    <text evidence="2">The sequence shown here is derived from an EMBL/GenBank/DDBJ whole genome shotgun (WGS) entry which is preliminary data.</text>
</comment>
<dbReference type="Proteomes" id="UP000277108">
    <property type="component" value="Unassembled WGS sequence"/>
</dbReference>
<dbReference type="AlphaFoldDB" id="A0A3N5BRB9"/>
<dbReference type="PROSITE" id="PS50126">
    <property type="entry name" value="S1"/>
    <property type="match status" value="1"/>
</dbReference>
<feature type="domain" description="S1 motif" evidence="1">
    <location>
        <begin position="7"/>
        <end position="75"/>
    </location>
</feature>
<dbReference type="PANTHER" id="PTHR10724">
    <property type="entry name" value="30S RIBOSOMAL PROTEIN S1"/>
    <property type="match status" value="1"/>
</dbReference>
<reference evidence="2 3" key="1">
    <citation type="submission" date="2018-11" db="EMBL/GenBank/DDBJ databases">
        <title>Genomic Encyclopedia of Type Strains, Phase IV (KMG-IV): sequencing the most valuable type-strain genomes for metagenomic binning, comparative biology and taxonomic classification.</title>
        <authorList>
            <person name="Goeker M."/>
        </authorList>
    </citation>
    <scope>NUCLEOTIDE SEQUENCE [LARGE SCALE GENOMIC DNA]</scope>
    <source>
        <strain evidence="2 3">DSM 29158</strain>
    </source>
</reference>
<accession>A0A3N5BRB9</accession>
<dbReference type="GO" id="GO:0003729">
    <property type="term" value="F:mRNA binding"/>
    <property type="evidence" value="ECO:0007669"/>
    <property type="project" value="TreeGrafter"/>
</dbReference>
<dbReference type="EMBL" id="RKRK01000002">
    <property type="protein sequence ID" value="RPF57580.1"/>
    <property type="molecule type" value="Genomic_DNA"/>
</dbReference>
<evidence type="ECO:0000259" key="1">
    <source>
        <dbReference type="PROSITE" id="PS50126"/>
    </source>
</evidence>
<dbReference type="SMART" id="SM00316">
    <property type="entry name" value="S1"/>
    <property type="match status" value="1"/>
</dbReference>
<dbReference type="Gene3D" id="2.40.50.140">
    <property type="entry name" value="Nucleic acid-binding proteins"/>
    <property type="match status" value="1"/>
</dbReference>
<dbReference type="InterPro" id="IPR050437">
    <property type="entry name" value="Ribos_protein_bS1-like"/>
</dbReference>
<gene>
    <name evidence="2" type="ORF">EDD62_0201</name>
</gene>
<keyword evidence="3" id="KW-1185">Reference proteome</keyword>
<evidence type="ECO:0000313" key="3">
    <source>
        <dbReference type="Proteomes" id="UP000277108"/>
    </source>
</evidence>